<evidence type="ECO:0000256" key="6">
    <source>
        <dbReference type="SAM" id="Phobius"/>
    </source>
</evidence>
<reference evidence="7" key="1">
    <citation type="submission" date="2020-01" db="EMBL/GenBank/DDBJ databases">
        <authorList>
            <consortium name="DOE Joint Genome Institute"/>
            <person name="Haridas S."/>
            <person name="Albert R."/>
            <person name="Binder M."/>
            <person name="Bloem J."/>
            <person name="Labutti K."/>
            <person name="Salamov A."/>
            <person name="Andreopoulos B."/>
            <person name="Baker S.E."/>
            <person name="Barry K."/>
            <person name="Bills G."/>
            <person name="Bluhm B.H."/>
            <person name="Cannon C."/>
            <person name="Castanera R."/>
            <person name="Culley D.E."/>
            <person name="Daum C."/>
            <person name="Ezra D."/>
            <person name="Gonzalez J.B."/>
            <person name="Henrissat B."/>
            <person name="Kuo A."/>
            <person name="Liang C."/>
            <person name="Lipzen A."/>
            <person name="Lutzoni F."/>
            <person name="Magnuson J."/>
            <person name="Mondo S."/>
            <person name="Nolan M."/>
            <person name="Ohm R."/>
            <person name="Pangilinan J."/>
            <person name="Park H.-J."/>
            <person name="Ramirez L."/>
            <person name="Alfaro M."/>
            <person name="Sun H."/>
            <person name="Tritt A."/>
            <person name="Yoshinaga Y."/>
            <person name="Zwiers L.-H."/>
            <person name="Turgeon B.G."/>
            <person name="Goodwin S.B."/>
            <person name="Spatafora J.W."/>
            <person name="Crous P.W."/>
            <person name="Grigoriev I.V."/>
        </authorList>
    </citation>
    <scope>NUCLEOTIDE SEQUENCE</scope>
    <source>
        <strain evidence="7">P77</strain>
    </source>
</reference>
<evidence type="ECO:0000313" key="7">
    <source>
        <dbReference type="EMBL" id="KAF1832151.1"/>
    </source>
</evidence>
<sequence length="410" mass="44138">MSKEEIVIFFSGETVLFRRLPKADGQLSPTTTAPTSSTAIAPPSIPPTTASVGTDASAISSSTLLHSGTATTSSSASKSTSKPTNSGTGLSVGATAGIAVGCLAAGALLAALILWFCWRKRRAPKSEFAHANTYAMTSQEKGFSAKTMPLVGAGHTAAALGSGIPQPLEDKAISADISKISNAIKNHVQSYYHTNRLSSGLVDYDDLHALGQGMPISVGTLTTLMANAATREIVLRFIIAWVVVLRMKPSKDPSKSLLPPEVAQCYNTIATGDRGFQAQASLMVRWRVMSAELMQANYVRKPFTPSDSRHASIRATFMVLDSVLQPYADSRMNNEERKRNLEEVLKRSALFAFTLFSQPSTWEFEWQEEHGVTSGELCIFPALVQVTDENGQPVNPPRPFSEAVVRRLDT</sequence>
<keyword evidence="3 6" id="KW-1133">Transmembrane helix</keyword>
<feature type="region of interest" description="Disordered" evidence="5">
    <location>
        <begin position="25"/>
        <end position="54"/>
    </location>
</feature>
<evidence type="ECO:0000256" key="5">
    <source>
        <dbReference type="SAM" id="MobiDB-lite"/>
    </source>
</evidence>
<dbReference type="PANTHER" id="PTHR15549:SF26">
    <property type="entry name" value="AXIAL BUDDING PATTERN PROTEIN 2-RELATED"/>
    <property type="match status" value="1"/>
</dbReference>
<feature type="transmembrane region" description="Helical" evidence="6">
    <location>
        <begin position="92"/>
        <end position="118"/>
    </location>
</feature>
<dbReference type="OrthoDB" id="5421765at2759"/>
<dbReference type="PANTHER" id="PTHR15549">
    <property type="entry name" value="PAIRED IMMUNOGLOBULIN-LIKE TYPE 2 RECEPTOR"/>
    <property type="match status" value="1"/>
</dbReference>
<protein>
    <submittedName>
        <fullName evidence="7">Uncharacterized protein</fullName>
    </submittedName>
</protein>
<proteinExistence type="predicted"/>
<evidence type="ECO:0000313" key="8">
    <source>
        <dbReference type="Proteomes" id="UP000800040"/>
    </source>
</evidence>
<evidence type="ECO:0000256" key="4">
    <source>
        <dbReference type="ARBA" id="ARBA00023136"/>
    </source>
</evidence>
<keyword evidence="8" id="KW-1185">Reference proteome</keyword>
<dbReference type="Proteomes" id="UP000800040">
    <property type="component" value="Unassembled WGS sequence"/>
</dbReference>
<dbReference type="InterPro" id="IPR051694">
    <property type="entry name" value="Immunoregulatory_rcpt-like"/>
</dbReference>
<evidence type="ECO:0000256" key="1">
    <source>
        <dbReference type="ARBA" id="ARBA00004167"/>
    </source>
</evidence>
<gene>
    <name evidence="7" type="ORF">BDW02DRAFT_503622</name>
</gene>
<evidence type="ECO:0000256" key="3">
    <source>
        <dbReference type="ARBA" id="ARBA00022989"/>
    </source>
</evidence>
<evidence type="ECO:0000256" key="2">
    <source>
        <dbReference type="ARBA" id="ARBA00022692"/>
    </source>
</evidence>
<dbReference type="AlphaFoldDB" id="A0A6A5K6F5"/>
<dbReference type="GO" id="GO:0071944">
    <property type="term" value="C:cell periphery"/>
    <property type="evidence" value="ECO:0007669"/>
    <property type="project" value="UniProtKB-ARBA"/>
</dbReference>
<accession>A0A6A5K6F5</accession>
<dbReference type="EMBL" id="ML975345">
    <property type="protein sequence ID" value="KAF1832151.1"/>
    <property type="molecule type" value="Genomic_DNA"/>
</dbReference>
<feature type="compositionally biased region" description="Low complexity" evidence="5">
    <location>
        <begin position="28"/>
        <end position="51"/>
    </location>
</feature>
<name>A0A6A5K6F5_9PLEO</name>
<feature type="region of interest" description="Disordered" evidence="5">
    <location>
        <begin position="390"/>
        <end position="410"/>
    </location>
</feature>
<feature type="compositionally biased region" description="Low complexity" evidence="5">
    <location>
        <begin position="68"/>
        <end position="86"/>
    </location>
</feature>
<organism evidence="7 8">
    <name type="scientific">Decorospora gaudefroyi</name>
    <dbReference type="NCBI Taxonomy" id="184978"/>
    <lineage>
        <taxon>Eukaryota</taxon>
        <taxon>Fungi</taxon>
        <taxon>Dikarya</taxon>
        <taxon>Ascomycota</taxon>
        <taxon>Pezizomycotina</taxon>
        <taxon>Dothideomycetes</taxon>
        <taxon>Pleosporomycetidae</taxon>
        <taxon>Pleosporales</taxon>
        <taxon>Pleosporineae</taxon>
        <taxon>Pleosporaceae</taxon>
        <taxon>Decorospora</taxon>
    </lineage>
</organism>
<feature type="region of interest" description="Disordered" evidence="5">
    <location>
        <begin position="68"/>
        <end position="87"/>
    </location>
</feature>
<dbReference type="GO" id="GO:0016020">
    <property type="term" value="C:membrane"/>
    <property type="evidence" value="ECO:0007669"/>
    <property type="project" value="UniProtKB-SubCell"/>
</dbReference>
<comment type="subcellular location">
    <subcellularLocation>
        <location evidence="1">Membrane</location>
        <topology evidence="1">Single-pass membrane protein</topology>
    </subcellularLocation>
</comment>
<keyword evidence="4 6" id="KW-0472">Membrane</keyword>
<keyword evidence="2 6" id="KW-0812">Transmembrane</keyword>